<dbReference type="EMBL" id="GBXM01057490">
    <property type="protein sequence ID" value="JAH51087.1"/>
    <property type="molecule type" value="Transcribed_RNA"/>
</dbReference>
<dbReference type="AlphaFoldDB" id="A0A0E9TCB2"/>
<sequence>MSPGSRRSLEVSVTHSIDVTLNCHETSFNDSQTVTSSIGLYNQTEKTLYLLSIIWK</sequence>
<name>A0A0E9TCB2_ANGAN</name>
<organism evidence="1">
    <name type="scientific">Anguilla anguilla</name>
    <name type="common">European freshwater eel</name>
    <name type="synonym">Muraena anguilla</name>
    <dbReference type="NCBI Taxonomy" id="7936"/>
    <lineage>
        <taxon>Eukaryota</taxon>
        <taxon>Metazoa</taxon>
        <taxon>Chordata</taxon>
        <taxon>Craniata</taxon>
        <taxon>Vertebrata</taxon>
        <taxon>Euteleostomi</taxon>
        <taxon>Actinopterygii</taxon>
        <taxon>Neopterygii</taxon>
        <taxon>Teleostei</taxon>
        <taxon>Anguilliformes</taxon>
        <taxon>Anguillidae</taxon>
        <taxon>Anguilla</taxon>
    </lineage>
</organism>
<reference evidence="1" key="2">
    <citation type="journal article" date="2015" name="Fish Shellfish Immunol.">
        <title>Early steps in the European eel (Anguilla anguilla)-Vibrio vulnificus interaction in the gills: Role of the RtxA13 toxin.</title>
        <authorList>
            <person name="Callol A."/>
            <person name="Pajuelo D."/>
            <person name="Ebbesson L."/>
            <person name="Teles M."/>
            <person name="MacKenzie S."/>
            <person name="Amaro C."/>
        </authorList>
    </citation>
    <scope>NUCLEOTIDE SEQUENCE</scope>
</reference>
<proteinExistence type="predicted"/>
<reference evidence="1" key="1">
    <citation type="submission" date="2014-11" db="EMBL/GenBank/DDBJ databases">
        <authorList>
            <person name="Amaro Gonzalez C."/>
        </authorList>
    </citation>
    <scope>NUCLEOTIDE SEQUENCE</scope>
</reference>
<evidence type="ECO:0000313" key="1">
    <source>
        <dbReference type="EMBL" id="JAH51087.1"/>
    </source>
</evidence>
<accession>A0A0E9TCB2</accession>
<protein>
    <submittedName>
        <fullName evidence="1">Uncharacterized protein</fullName>
    </submittedName>
</protein>